<dbReference type="FunFam" id="3.30.420.140:FF:000001">
    <property type="entry name" value="RNA-binding transcriptional accessory protein"/>
    <property type="match status" value="1"/>
</dbReference>
<dbReference type="Gene3D" id="3.30.420.140">
    <property type="entry name" value="YqgF/RNase H-like domain"/>
    <property type="match status" value="1"/>
</dbReference>
<reference evidence="2 3" key="1">
    <citation type="journal article" date="2008" name="Infect. Immun.">
        <title>Genome of Mycoplasma arthritidis.</title>
        <authorList>
            <person name="Dybvig K."/>
            <person name="Zuhua C."/>
            <person name="Lao P."/>
            <person name="Jordan D.S."/>
            <person name="French C.T."/>
            <person name="Tu A.H."/>
            <person name="Loraine A.E."/>
        </authorList>
    </citation>
    <scope>NUCLEOTIDE SEQUENCE [LARGE SCALE GENOMIC DNA]</scope>
    <source>
        <strain evidence="2 3">158L3-1</strain>
    </source>
</reference>
<dbReference type="KEGG" id="mat:MARTH_orf783"/>
<dbReference type="STRING" id="243272.MARTH_orf783"/>
<dbReference type="SMART" id="SM00316">
    <property type="entry name" value="S1"/>
    <property type="match status" value="1"/>
</dbReference>
<dbReference type="InterPro" id="IPR003029">
    <property type="entry name" value="S1_domain"/>
</dbReference>
<dbReference type="EMBL" id="CP001047">
    <property type="protein sequence ID" value="ACF07523.1"/>
    <property type="molecule type" value="Genomic_DNA"/>
</dbReference>
<dbReference type="RefSeq" id="WP_012498480.1">
    <property type="nucleotide sequence ID" value="NC_011025.1"/>
</dbReference>
<dbReference type="HOGENOM" id="CLU_009833_0_2_14"/>
<dbReference type="Gene3D" id="1.10.3500.10">
    <property type="entry name" value="Tex N-terminal region-like"/>
    <property type="match status" value="1"/>
</dbReference>
<dbReference type="AlphaFoldDB" id="B3PNC1"/>
<dbReference type="Proteomes" id="UP000008812">
    <property type="component" value="Chromosome"/>
</dbReference>
<dbReference type="Gene3D" id="1.10.150.310">
    <property type="entry name" value="Tex RuvX-like domain-like"/>
    <property type="match status" value="1"/>
</dbReference>
<dbReference type="SUPFAM" id="SSF53098">
    <property type="entry name" value="Ribonuclease H-like"/>
    <property type="match status" value="1"/>
</dbReference>
<dbReference type="GO" id="GO:0003735">
    <property type="term" value="F:structural constituent of ribosome"/>
    <property type="evidence" value="ECO:0007669"/>
    <property type="project" value="TreeGrafter"/>
</dbReference>
<gene>
    <name evidence="2" type="primary">tex</name>
    <name evidence="2" type="ordered locus">MARTH_orf783</name>
</gene>
<dbReference type="SUPFAM" id="SSF47781">
    <property type="entry name" value="RuvA domain 2-like"/>
    <property type="match status" value="2"/>
</dbReference>
<dbReference type="Pfam" id="PF16921">
    <property type="entry name" value="Tex_YqgF"/>
    <property type="match status" value="1"/>
</dbReference>
<name>B3PNC1_META1</name>
<evidence type="ECO:0000313" key="2">
    <source>
        <dbReference type="EMBL" id="ACF07523.1"/>
    </source>
</evidence>
<dbReference type="SUPFAM" id="SSF50249">
    <property type="entry name" value="Nucleic acid-binding proteins"/>
    <property type="match status" value="1"/>
</dbReference>
<dbReference type="Pfam" id="PF12836">
    <property type="entry name" value="HHH_3"/>
    <property type="match status" value="1"/>
</dbReference>
<dbReference type="Pfam" id="PF22706">
    <property type="entry name" value="Tex_central_region"/>
    <property type="match status" value="1"/>
</dbReference>
<dbReference type="Gene3D" id="2.40.50.140">
    <property type="entry name" value="Nucleic acid-binding proteins"/>
    <property type="match status" value="1"/>
</dbReference>
<evidence type="ECO:0000259" key="1">
    <source>
        <dbReference type="PROSITE" id="PS50126"/>
    </source>
</evidence>
<dbReference type="InterPro" id="IPR037027">
    <property type="entry name" value="YqgF/RNaseH-like_dom_sf"/>
</dbReference>
<dbReference type="Gene3D" id="1.10.10.650">
    <property type="entry name" value="RuvA domain 2-like"/>
    <property type="match status" value="1"/>
</dbReference>
<dbReference type="InterPro" id="IPR023319">
    <property type="entry name" value="Tex-like_HTH_dom_sf"/>
</dbReference>
<evidence type="ECO:0000313" key="3">
    <source>
        <dbReference type="Proteomes" id="UP000008812"/>
    </source>
</evidence>
<dbReference type="PANTHER" id="PTHR10724:SF10">
    <property type="entry name" value="S1 RNA-BINDING DOMAIN-CONTAINING PROTEIN 1"/>
    <property type="match status" value="1"/>
</dbReference>
<dbReference type="Pfam" id="PF00575">
    <property type="entry name" value="S1"/>
    <property type="match status" value="1"/>
</dbReference>
<dbReference type="SUPFAM" id="SSF158832">
    <property type="entry name" value="Tex N-terminal region-like"/>
    <property type="match status" value="1"/>
</dbReference>
<sequence length="717" mass="81550">MNISVLNVAKKLALEEKQVEETLKLLAEGATIPFISRYRKNVTGGLDEEAIAQINDFYQYDVELLKRKEYVIEILKEKGLLTDELNKKILEASTKQAVENIYEPFKIGKKTKATEAIALGLEPLAKTIMQNRDESFNVFKEAAKYISEKLPNTEAVIGQTKYIIAQIISQDIEARENIKKEIYQYGWIKTALKKDAQDPKQVFLQYYEFGEKISKIPNHRILAISRAEDKKIISYTFDYSVKKLVYDLSNRYFVNKRTAFITNDCARDALERLILPSIDREIKSELFERAQAEAIKIFANNVEQMLLAPATKNKKILAIDPAYVHGCKLAVLDENGNFLEKGLIFPNEPRSEIKNATLRVNGLLDKYSIDLIVIGNGTASRETEQFISNLLQNRKVQHPNENIRFAVVSEIGASVYSASKIAQEEFPNLSVEERSAINIGRRFQDPLNELIKIEPKSIGVGQYQHDVNQKELTSELDFKVNKVVNMVGVDLNSATKIILSHISGLSNTIAKNIVEHRLKNGNFKNREELKNVKGLGPKAYEQSVGFLRIHDSTNFYDKTNIHPDQYELANKVLAALNLNVENLDKNILMEANKEKLAKELNTNEYDISLILDSLISPGKDIRDDKDGFILSDKLLTVDDLEIGKRYTGQVINVTDFGAFFFLGIKQSALVHISNMKKDDESFIKHPSEILNVGENWTIEIISIDKERERIQAKLIWN</sequence>
<dbReference type="InterPro" id="IPR006641">
    <property type="entry name" value="YqgF/RNaseH-like_dom"/>
</dbReference>
<proteinExistence type="predicted"/>
<dbReference type="GO" id="GO:0006139">
    <property type="term" value="P:nucleobase-containing compound metabolic process"/>
    <property type="evidence" value="ECO:0007669"/>
    <property type="project" value="InterPro"/>
</dbReference>
<dbReference type="FunFam" id="1.10.10.650:FF:000001">
    <property type="entry name" value="S1 RNA-binding domain 1"/>
    <property type="match status" value="1"/>
</dbReference>
<dbReference type="eggNOG" id="COG2183">
    <property type="taxonomic scope" value="Bacteria"/>
</dbReference>
<dbReference type="SMART" id="SM00732">
    <property type="entry name" value="YqgFc"/>
    <property type="match status" value="1"/>
</dbReference>
<dbReference type="PROSITE" id="PS50126">
    <property type="entry name" value="S1"/>
    <property type="match status" value="1"/>
</dbReference>
<protein>
    <submittedName>
        <fullName evidence="2">Transcription accessory protein Tex</fullName>
    </submittedName>
</protein>
<dbReference type="InterPro" id="IPR032639">
    <property type="entry name" value="Tex_YqgF"/>
</dbReference>
<dbReference type="GO" id="GO:0006412">
    <property type="term" value="P:translation"/>
    <property type="evidence" value="ECO:0007669"/>
    <property type="project" value="TreeGrafter"/>
</dbReference>
<dbReference type="PANTHER" id="PTHR10724">
    <property type="entry name" value="30S RIBOSOMAL PROTEIN S1"/>
    <property type="match status" value="1"/>
</dbReference>
<dbReference type="GO" id="GO:0003729">
    <property type="term" value="F:mRNA binding"/>
    <property type="evidence" value="ECO:0007669"/>
    <property type="project" value="TreeGrafter"/>
</dbReference>
<accession>B3PNC1</accession>
<organism evidence="2 3">
    <name type="scientific">Metamycoplasma arthritidis (strain 158L3-1)</name>
    <name type="common">Mycoplasma arthritidis</name>
    <dbReference type="NCBI Taxonomy" id="243272"/>
    <lineage>
        <taxon>Bacteria</taxon>
        <taxon>Bacillati</taxon>
        <taxon>Mycoplasmatota</taxon>
        <taxon>Mycoplasmoidales</taxon>
        <taxon>Metamycoplasmataceae</taxon>
        <taxon>Metamycoplasma</taxon>
    </lineage>
</organism>
<dbReference type="InterPro" id="IPR041692">
    <property type="entry name" value="HHH_9"/>
</dbReference>
<dbReference type="InterPro" id="IPR010994">
    <property type="entry name" value="RuvA_2-like"/>
</dbReference>
<dbReference type="Pfam" id="PF17674">
    <property type="entry name" value="HHH_9"/>
    <property type="match status" value="1"/>
</dbReference>
<feature type="domain" description="S1 motif" evidence="1">
    <location>
        <begin position="643"/>
        <end position="715"/>
    </location>
</feature>
<dbReference type="InterPro" id="IPR055179">
    <property type="entry name" value="Tex-like_central_region"/>
</dbReference>
<dbReference type="InterPro" id="IPR012340">
    <property type="entry name" value="NA-bd_OB-fold"/>
</dbReference>
<dbReference type="InterPro" id="IPR023323">
    <property type="entry name" value="Tex-like_dom_sf"/>
</dbReference>
<dbReference type="InterPro" id="IPR012337">
    <property type="entry name" value="RNaseH-like_sf"/>
</dbReference>
<dbReference type="Pfam" id="PF09371">
    <property type="entry name" value="Tex_N"/>
    <property type="match status" value="1"/>
</dbReference>
<dbReference type="InterPro" id="IPR050437">
    <property type="entry name" value="Ribos_protein_bS1-like"/>
</dbReference>
<keyword evidence="3" id="KW-1185">Reference proteome</keyword>
<dbReference type="InterPro" id="IPR018974">
    <property type="entry name" value="Tex-like_N"/>
</dbReference>